<evidence type="ECO:0008006" key="2">
    <source>
        <dbReference type="Google" id="ProtNLM"/>
    </source>
</evidence>
<reference evidence="1" key="1">
    <citation type="submission" date="2015-10" db="EMBL/GenBank/DDBJ databases">
        <authorList>
            <person name="Gilbert D.G."/>
        </authorList>
    </citation>
    <scope>NUCLEOTIDE SEQUENCE</scope>
    <source>
        <strain evidence="1">Phyl III-seqv23</strain>
    </source>
</reference>
<dbReference type="Pfam" id="PF13332">
    <property type="entry name" value="Fil_haemagg_2"/>
    <property type="match status" value="1"/>
</dbReference>
<dbReference type="EMBL" id="LN899827">
    <property type="protein sequence ID" value="CUV48139.1"/>
    <property type="molecule type" value="Genomic_DNA"/>
</dbReference>
<protein>
    <recommendedName>
        <fullName evidence="2">Hemagglutinin-related protein</fullName>
    </recommendedName>
</protein>
<evidence type="ECO:0000313" key="1">
    <source>
        <dbReference type="EMBL" id="CUV48139.1"/>
    </source>
</evidence>
<dbReference type="AlphaFoldDB" id="A0A0S4WNB1"/>
<accession>A0A0S4WNB1</accession>
<dbReference type="GO" id="GO:0003824">
    <property type="term" value="F:catalytic activity"/>
    <property type="evidence" value="ECO:0007669"/>
    <property type="project" value="UniProtKB-ARBA"/>
</dbReference>
<organism evidence="1">
    <name type="scientific">Ralstonia solanacearum</name>
    <name type="common">Pseudomonas solanacearum</name>
    <dbReference type="NCBI Taxonomy" id="305"/>
    <lineage>
        <taxon>Bacteria</taxon>
        <taxon>Pseudomonadati</taxon>
        <taxon>Pseudomonadota</taxon>
        <taxon>Betaproteobacteria</taxon>
        <taxon>Burkholderiales</taxon>
        <taxon>Burkholderiaceae</taxon>
        <taxon>Ralstonia</taxon>
        <taxon>Ralstonia solanacearum species complex</taxon>
    </lineage>
</organism>
<gene>
    <name evidence="1" type="ORF">TO10_v1_1680002</name>
</gene>
<proteinExistence type="predicted"/>
<sequence length="158" mass="15714">MQGSDIKGGGDVSLKADGDIDLLAARNASEMHRSSSSVSGGVGVAVSLGSNGAAFGVTANASASRGKGEGSDVSWTNTHVSAGNTLTLESGGNTNLKGAVASGKQVVANVGGDLNIESLQDTSTYRKLPRQADIALLESATVVSLGMKRRGGSPPRAS</sequence>
<dbReference type="InterPro" id="IPR025157">
    <property type="entry name" value="Hemagglutinin_rpt"/>
</dbReference>
<name>A0A0S4WNB1_RALSL</name>